<gene>
    <name evidence="1" type="primary">ycgZ</name>
    <name evidence="1" type="ORF">EIMP300_59480</name>
</gene>
<dbReference type="GO" id="GO:0071468">
    <property type="term" value="P:cellular response to acidic pH"/>
    <property type="evidence" value="ECO:0007669"/>
    <property type="project" value="InterPro"/>
</dbReference>
<organism evidence="1 2">
    <name type="scientific">Escherichia coli</name>
    <dbReference type="NCBI Taxonomy" id="562"/>
    <lineage>
        <taxon>Bacteria</taxon>
        <taxon>Pseudomonadati</taxon>
        <taxon>Pseudomonadota</taxon>
        <taxon>Gammaproteobacteria</taxon>
        <taxon>Enterobacterales</taxon>
        <taxon>Enterobacteriaceae</taxon>
        <taxon>Escherichia</taxon>
    </lineage>
</organism>
<evidence type="ECO:0000313" key="2">
    <source>
        <dbReference type="Proteomes" id="UP000467488"/>
    </source>
</evidence>
<proteinExistence type="predicted"/>
<dbReference type="EMBL" id="AP022360">
    <property type="protein sequence ID" value="BBU84548.1"/>
    <property type="molecule type" value="Genomic_DNA"/>
</dbReference>
<protein>
    <submittedName>
        <fullName evidence="1">Two-component-system connector protein YcgZ</fullName>
    </submittedName>
</protein>
<accession>A0A8S0FX35</accession>
<evidence type="ECO:0000313" key="1">
    <source>
        <dbReference type="EMBL" id="BBU84548.1"/>
    </source>
</evidence>
<dbReference type="Pfam" id="PF10798">
    <property type="entry name" value="YmgB"/>
    <property type="match status" value="1"/>
</dbReference>
<dbReference type="InterPro" id="IPR024753">
    <property type="entry name" value="AriR"/>
</dbReference>
<name>A0A8S0FX35_ECOLX</name>
<dbReference type="NCBIfam" id="NF040640">
    <property type="entry name" value="YcgZ_fam"/>
    <property type="match status" value="1"/>
</dbReference>
<reference evidence="1 2" key="1">
    <citation type="submission" date="2020-01" db="EMBL/GenBank/DDBJ databases">
        <title>Dynamics of blaIMP-6 dissemination in carbapenem resistant Enterobacteriacea isolated from regional surveillance in Osaka, Japan.</title>
        <authorList>
            <person name="Abe R."/>
            <person name="Akeda Y."/>
            <person name="Sugawara Y."/>
            <person name="Yamamoto N."/>
            <person name="Tomono K."/>
            <person name="Takeuchi D."/>
            <person name="Kawahara R."/>
            <person name="Hamada S."/>
        </authorList>
    </citation>
    <scope>NUCLEOTIDE SEQUENCE [LARGE SCALE GENOMIC DNA]</scope>
    <source>
        <strain evidence="1 2">E300</strain>
    </source>
</reference>
<sequence length="90" mass="10182">MHQNSVTSDSFHFLSVKKRLKCAGAITRYFAKANLPTQQETLGEIVTEILKDGRNLSRKSLCAKLLCRLEQATGEEEQKHYNALIGLLFE</sequence>
<dbReference type="AlphaFoldDB" id="A0A8S0FX35"/>
<dbReference type="Proteomes" id="UP000467488">
    <property type="component" value="Chromosome"/>
</dbReference>
<dbReference type="Gene3D" id="1.20.5.5260">
    <property type="match status" value="1"/>
</dbReference>